<dbReference type="AlphaFoldDB" id="A0A9Q8YZJ5"/>
<keyword evidence="3" id="KW-1185">Reference proteome</keyword>
<dbReference type="Gene3D" id="2.60.120.620">
    <property type="entry name" value="q2cbj1_9rhob like domain"/>
    <property type="match status" value="1"/>
</dbReference>
<proteinExistence type="predicted"/>
<feature type="region of interest" description="Disordered" evidence="1">
    <location>
        <begin position="366"/>
        <end position="403"/>
    </location>
</feature>
<sequence>MNGHSELNGHTNDFHQSDIKPRLYSINKPPPLEDFRKLTTESSPIKYPLAAAIERNVPIYHLPDYSSLSAEQRSALQDEWYHILLSGPGVFVTKNLYKEDSLIDKVNGAYSTIITEEKKLSGQRGDHFAGTGANDRIWNSLSKHCLSDADSFVKYYSNPWLPIISEAWLGPYHRLTAQVNIVKPGAKAQISHRDYHIGFQDSESCAKFPKATQIASQFLTLQGAVAHSDMPLESGPTRLLPFSQKFEQGYMAYRIPEFQEYFLQNYVSVPLNKGDGLFFNPALFHAAGQNDSADIMRSANLLQISSAFGKPMESIDTYPLVERTWDKLADMYQRDGLSDEVKAFVSVVAEGYPFPTNLDKRVPETAGMAPSSEQDMLKQALKDGASKEHVLDQLRKMREDSKA</sequence>
<dbReference type="OrthoDB" id="187894at2759"/>
<dbReference type="Proteomes" id="UP001056012">
    <property type="component" value="Chromosome 1"/>
</dbReference>
<evidence type="ECO:0000256" key="1">
    <source>
        <dbReference type="SAM" id="MobiDB-lite"/>
    </source>
</evidence>
<dbReference type="InterPro" id="IPR047128">
    <property type="entry name" value="PhyH"/>
</dbReference>
<feature type="compositionally biased region" description="Basic and acidic residues" evidence="1">
    <location>
        <begin position="380"/>
        <end position="403"/>
    </location>
</feature>
<evidence type="ECO:0000313" key="3">
    <source>
        <dbReference type="Proteomes" id="UP001056012"/>
    </source>
</evidence>
<dbReference type="GO" id="GO:0001561">
    <property type="term" value="P:fatty acid alpha-oxidation"/>
    <property type="evidence" value="ECO:0007669"/>
    <property type="project" value="InterPro"/>
</dbReference>
<dbReference type="PANTHER" id="PTHR21308">
    <property type="entry name" value="PHYTANOYL-COA ALPHA-HYDROXYLASE"/>
    <property type="match status" value="1"/>
</dbReference>
<name>A0A9Q8YZJ5_CURCL</name>
<dbReference type="EMBL" id="CP089274">
    <property type="protein sequence ID" value="USP72916.1"/>
    <property type="molecule type" value="Genomic_DNA"/>
</dbReference>
<organism evidence="2 3">
    <name type="scientific">Curvularia clavata</name>
    <dbReference type="NCBI Taxonomy" id="95742"/>
    <lineage>
        <taxon>Eukaryota</taxon>
        <taxon>Fungi</taxon>
        <taxon>Dikarya</taxon>
        <taxon>Ascomycota</taxon>
        <taxon>Pezizomycotina</taxon>
        <taxon>Dothideomycetes</taxon>
        <taxon>Pleosporomycetidae</taxon>
        <taxon>Pleosporales</taxon>
        <taxon>Pleosporineae</taxon>
        <taxon>Pleosporaceae</taxon>
        <taxon>Curvularia</taxon>
    </lineage>
</organism>
<dbReference type="SUPFAM" id="SSF51197">
    <property type="entry name" value="Clavaminate synthase-like"/>
    <property type="match status" value="1"/>
</dbReference>
<dbReference type="Pfam" id="PF05721">
    <property type="entry name" value="PhyH"/>
    <property type="match status" value="1"/>
</dbReference>
<protein>
    <recommendedName>
        <fullName evidence="4">Phytanoyl-CoA dioxygenase-like protein</fullName>
    </recommendedName>
</protein>
<reference evidence="2" key="1">
    <citation type="submission" date="2021-12" db="EMBL/GenBank/DDBJ databases">
        <title>Curvularia clavata genome.</title>
        <authorList>
            <person name="Cao Y."/>
        </authorList>
    </citation>
    <scope>NUCLEOTIDE SEQUENCE</scope>
    <source>
        <strain evidence="2">Yc1106</strain>
    </source>
</reference>
<gene>
    <name evidence="2" type="ORF">yc1106_00190</name>
</gene>
<dbReference type="InterPro" id="IPR008775">
    <property type="entry name" value="Phytyl_CoA_dOase-like"/>
</dbReference>
<dbReference type="PANTHER" id="PTHR21308:SF8">
    <property type="entry name" value="PHYTANOYL-COA DIOXYGENASE FAMILY PROTEIN (AFU_ORTHOLOGUE AFUA_2G09620)"/>
    <property type="match status" value="1"/>
</dbReference>
<evidence type="ECO:0008006" key="4">
    <source>
        <dbReference type="Google" id="ProtNLM"/>
    </source>
</evidence>
<feature type="region of interest" description="Disordered" evidence="1">
    <location>
        <begin position="1"/>
        <end position="22"/>
    </location>
</feature>
<accession>A0A9Q8YZJ5</accession>
<feature type="compositionally biased region" description="Basic and acidic residues" evidence="1">
    <location>
        <begin position="12"/>
        <end position="21"/>
    </location>
</feature>
<dbReference type="GO" id="GO:0048244">
    <property type="term" value="F:phytanoyl-CoA dioxygenase activity"/>
    <property type="evidence" value="ECO:0007669"/>
    <property type="project" value="InterPro"/>
</dbReference>
<evidence type="ECO:0000313" key="2">
    <source>
        <dbReference type="EMBL" id="USP72916.1"/>
    </source>
</evidence>
<dbReference type="VEuPathDB" id="FungiDB:yc1106_00190"/>